<sequence>MPAVGAEAPTFALRDRTQGSLTFGGSAPPTPATLLFFFKHDCATCDLTAPLVERLHGALAADGLRVVGVSQDASTETTGFVDRHGLSFPVALDTELEVSAEYGFDAAPALVLAGADREVLFSFEGFVRQDLLELTGLAAGACNTATPEVVRTADQLPTHRPGCGSKVHDPEVARRLAVRRGATTLGARRVRIPADDDPFEFMAAQGLDDGLPVVPPTEERVLRMLEGTTRPAS</sequence>
<dbReference type="InterPro" id="IPR036249">
    <property type="entry name" value="Thioredoxin-like_sf"/>
</dbReference>
<dbReference type="Pfam" id="PF00578">
    <property type="entry name" value="AhpC-TSA"/>
    <property type="match status" value="1"/>
</dbReference>
<accession>A0A383DY66</accession>
<dbReference type="GO" id="GO:0016491">
    <property type="term" value="F:oxidoreductase activity"/>
    <property type="evidence" value="ECO:0007669"/>
    <property type="project" value="InterPro"/>
</dbReference>
<dbReference type="Gene3D" id="3.40.30.10">
    <property type="entry name" value="Glutaredoxin"/>
    <property type="match status" value="1"/>
</dbReference>
<reference evidence="2" key="1">
    <citation type="submission" date="2018-05" db="EMBL/GenBank/DDBJ databases">
        <authorList>
            <person name="Lanie J.A."/>
            <person name="Ng W.-L."/>
            <person name="Kazmierczak K.M."/>
            <person name="Andrzejewski T.M."/>
            <person name="Davidsen T.M."/>
            <person name="Wayne K.J."/>
            <person name="Tettelin H."/>
            <person name="Glass J.I."/>
            <person name="Rusch D."/>
            <person name="Podicherti R."/>
            <person name="Tsui H.-C.T."/>
            <person name="Winkler M.E."/>
        </authorList>
    </citation>
    <scope>NUCLEOTIDE SEQUENCE</scope>
</reference>
<dbReference type="CDD" id="cd02966">
    <property type="entry name" value="TlpA_like_family"/>
    <property type="match status" value="1"/>
</dbReference>
<name>A0A383DY66_9ZZZZ</name>
<evidence type="ECO:0000259" key="1">
    <source>
        <dbReference type="PROSITE" id="PS51352"/>
    </source>
</evidence>
<dbReference type="PANTHER" id="PTHR42852:SF17">
    <property type="entry name" value="THIOREDOXIN-LIKE PROTEIN HI_1115"/>
    <property type="match status" value="1"/>
</dbReference>
<dbReference type="PROSITE" id="PS51352">
    <property type="entry name" value="THIOREDOXIN_2"/>
    <property type="match status" value="1"/>
</dbReference>
<dbReference type="InterPro" id="IPR013766">
    <property type="entry name" value="Thioredoxin_domain"/>
</dbReference>
<protein>
    <recommendedName>
        <fullName evidence="1">Thioredoxin domain-containing protein</fullName>
    </recommendedName>
</protein>
<dbReference type="EMBL" id="UINC01221241">
    <property type="protein sequence ID" value="SVE49497.1"/>
    <property type="molecule type" value="Genomic_DNA"/>
</dbReference>
<dbReference type="SUPFAM" id="SSF52833">
    <property type="entry name" value="Thioredoxin-like"/>
    <property type="match status" value="1"/>
</dbReference>
<dbReference type="GO" id="GO:0016209">
    <property type="term" value="F:antioxidant activity"/>
    <property type="evidence" value="ECO:0007669"/>
    <property type="project" value="InterPro"/>
</dbReference>
<feature type="domain" description="Thioredoxin" evidence="1">
    <location>
        <begin position="2"/>
        <end position="143"/>
    </location>
</feature>
<proteinExistence type="predicted"/>
<dbReference type="InterPro" id="IPR000866">
    <property type="entry name" value="AhpC/TSA"/>
</dbReference>
<organism evidence="2">
    <name type="scientific">marine metagenome</name>
    <dbReference type="NCBI Taxonomy" id="408172"/>
    <lineage>
        <taxon>unclassified sequences</taxon>
        <taxon>metagenomes</taxon>
        <taxon>ecological metagenomes</taxon>
    </lineage>
</organism>
<dbReference type="InterPro" id="IPR050553">
    <property type="entry name" value="Thioredoxin_ResA/DsbE_sf"/>
</dbReference>
<feature type="non-terminal residue" evidence="2">
    <location>
        <position position="233"/>
    </location>
</feature>
<evidence type="ECO:0000313" key="2">
    <source>
        <dbReference type="EMBL" id="SVE49497.1"/>
    </source>
</evidence>
<dbReference type="AlphaFoldDB" id="A0A383DY66"/>
<dbReference type="PANTHER" id="PTHR42852">
    <property type="entry name" value="THIOL:DISULFIDE INTERCHANGE PROTEIN DSBE"/>
    <property type="match status" value="1"/>
</dbReference>
<gene>
    <name evidence="2" type="ORF">METZ01_LOCUS502351</name>
</gene>